<evidence type="ECO:0000313" key="3">
    <source>
        <dbReference type="EMBL" id="CAD0090167.1"/>
    </source>
</evidence>
<feature type="compositionally biased region" description="Low complexity" evidence="2">
    <location>
        <begin position="118"/>
        <end position="132"/>
    </location>
</feature>
<reference evidence="3" key="1">
    <citation type="submission" date="2020-06" db="EMBL/GenBank/DDBJ databases">
        <authorList>
            <person name="Onetto C."/>
        </authorList>
    </citation>
    <scope>NUCLEOTIDE SEQUENCE</scope>
</reference>
<feature type="coiled-coil region" evidence="1">
    <location>
        <begin position="337"/>
        <end position="378"/>
    </location>
</feature>
<dbReference type="Gene3D" id="1.10.287.1490">
    <property type="match status" value="1"/>
</dbReference>
<keyword evidence="1" id="KW-0175">Coiled coil</keyword>
<dbReference type="OrthoDB" id="3925322at2759"/>
<dbReference type="AlphaFoldDB" id="A0A9N8PCX3"/>
<evidence type="ECO:0000256" key="1">
    <source>
        <dbReference type="SAM" id="Coils"/>
    </source>
</evidence>
<proteinExistence type="predicted"/>
<sequence length="422" mass="47570">MFDIRDPLPDNTFRTSTKPVCTFTRAPRSSSDSLPLCVHSTTTPPRPTQWLNVIKTLSHLWVPPDTGHLDQTIGTSLGNALCASDSRDAAQYHAPTDATADDDNSGQSDSILALDTLETTTTSGTNQDSTGTANTMGESDRALLTTTLSDQPTSRIIPSSFIDALSLSDSPAMTQDNTFEGDVDDNIFRLFNAPELDHEATSESRNDLPADARFLGAQLESVYETTSSPDMKQIIACLVHLDVALTKQTRLNSLHEAHTAKNFREQRHLNKDRKFHLLETMQNVKNKFARFDAERMETERLVKTCEIRINGYGTQLRRLQKRVKMLASGGEWMEAELNKLSARFEAMQQENAKLKSRNKHMKDRIRGLEEEVDVLKERDGVWERRMTALEVFMKETKGSDWFEVSDPIRFSVGSHRVFSIYH</sequence>
<evidence type="ECO:0000313" key="4">
    <source>
        <dbReference type="Proteomes" id="UP000714618"/>
    </source>
</evidence>
<evidence type="ECO:0000256" key="2">
    <source>
        <dbReference type="SAM" id="MobiDB-lite"/>
    </source>
</evidence>
<feature type="region of interest" description="Disordered" evidence="2">
    <location>
        <begin position="118"/>
        <end position="138"/>
    </location>
</feature>
<dbReference type="EMBL" id="CAIJEO010000004">
    <property type="protein sequence ID" value="CAD0090167.1"/>
    <property type="molecule type" value="Genomic_DNA"/>
</dbReference>
<protein>
    <submittedName>
        <fullName evidence="3">Uncharacterized protein</fullName>
    </submittedName>
</protein>
<gene>
    <name evidence="3" type="ORF">AWRI4233_LOCUS2523</name>
</gene>
<accession>A0A9N8PCX3</accession>
<dbReference type="Proteomes" id="UP000714618">
    <property type="component" value="Unassembled WGS sequence"/>
</dbReference>
<organism evidence="3 4">
    <name type="scientific">Aureobasidium mustum</name>
    <dbReference type="NCBI Taxonomy" id="2773714"/>
    <lineage>
        <taxon>Eukaryota</taxon>
        <taxon>Fungi</taxon>
        <taxon>Dikarya</taxon>
        <taxon>Ascomycota</taxon>
        <taxon>Pezizomycotina</taxon>
        <taxon>Dothideomycetes</taxon>
        <taxon>Dothideomycetidae</taxon>
        <taxon>Dothideales</taxon>
        <taxon>Saccotheciaceae</taxon>
        <taxon>Aureobasidium</taxon>
    </lineage>
</organism>
<comment type="caution">
    <text evidence="3">The sequence shown here is derived from an EMBL/GenBank/DDBJ whole genome shotgun (WGS) entry which is preliminary data.</text>
</comment>
<keyword evidence="4" id="KW-1185">Reference proteome</keyword>
<dbReference type="SUPFAM" id="SSF57997">
    <property type="entry name" value="Tropomyosin"/>
    <property type="match status" value="1"/>
</dbReference>
<name>A0A9N8PCX3_9PEZI</name>